<gene>
    <name evidence="1" type="ORF">CTM62_06445</name>
</gene>
<dbReference type="RefSeq" id="WP_100019356.1">
    <property type="nucleotide sequence ID" value="NZ_CP024723.1"/>
</dbReference>
<dbReference type="EMBL" id="CP024723">
    <property type="protein sequence ID" value="ATV26389.1"/>
    <property type="molecule type" value="Genomic_DNA"/>
</dbReference>
<name>A0A2D3L734_PREIN</name>
<dbReference type="AlphaFoldDB" id="A0A2D3L734"/>
<sequence length="591" mass="65241">MAKVIARAYITITNVNDGDKGDSGDTALTLVITPNTFVFQTNESGEIENLGQNTGKVRMYVGKVEVQPDSVEAKPYNCYARIAGISTLVFDGISPNQWSGKVEITAKYKGNTRTATVDFVVSAQKWNEAKILSIDKEMVGLKAAQTTINGRTQAIEQRVGRIETRADSIELEVKKQVFGGANLLKGASLRQLGLLLLQREQYVKIVNYPSVAHLEHPYISISRHGATQNEWNGAKFPVIKAIGGKTYTLSMYTRIYGSDQPYIEVKRSRSKDMSAPKNSYPDIPSTYGVWKQYTYTFELEDGYNYLQIFIGCVRNGEAYLSEIQLEEGSKATMWKDPDIVESMEAAGIYLNGNDMSINARSKHFNFIDQQGNVVASVDDTGAINGLKFKTRDLGAGYIDLTGSLMSVFGTVAKNIEFGIDDKGRAILKFYDNAGNNTLNLSPDGLKAESISVASFTALGVCYIGGFQVIDYPAEHSIFNPYFVNTTPSGTSVFLYTGAKIQGKFIADGGWSQSQVETNDGRYFQSNKAEWSNFAVNGVYAARLPQVILQEPGNIRPDGGTTSLPKMWQIITIYVFRNGKISSFQLRREITL</sequence>
<organism evidence="1 2">
    <name type="scientific">Prevotella intermedia</name>
    <dbReference type="NCBI Taxonomy" id="28131"/>
    <lineage>
        <taxon>Bacteria</taxon>
        <taxon>Pseudomonadati</taxon>
        <taxon>Bacteroidota</taxon>
        <taxon>Bacteroidia</taxon>
        <taxon>Bacteroidales</taxon>
        <taxon>Prevotellaceae</taxon>
        <taxon>Prevotella</taxon>
    </lineage>
</organism>
<reference evidence="1 2" key="1">
    <citation type="submission" date="2017-11" db="EMBL/GenBank/DDBJ databases">
        <title>Genome sequencing of Prevotella intermedia KCOM 2837.</title>
        <authorList>
            <person name="Kook J.-K."/>
            <person name="Park S.-N."/>
            <person name="Lim Y.K."/>
        </authorList>
    </citation>
    <scope>NUCLEOTIDE SEQUENCE [LARGE SCALE GENOMIC DNA]</scope>
    <source>
        <strain evidence="1 2">KCOM 2837</strain>
    </source>
</reference>
<evidence type="ECO:0000313" key="1">
    <source>
        <dbReference type="EMBL" id="ATV26389.1"/>
    </source>
</evidence>
<dbReference type="Proteomes" id="UP000229630">
    <property type="component" value="Chromosome 1"/>
</dbReference>
<protein>
    <submittedName>
        <fullName evidence="1">Uncharacterized protein</fullName>
    </submittedName>
</protein>
<accession>A0A2D3L734</accession>
<proteinExistence type="predicted"/>
<evidence type="ECO:0000313" key="2">
    <source>
        <dbReference type="Proteomes" id="UP000229630"/>
    </source>
</evidence>
<dbReference type="Gene3D" id="2.60.120.260">
    <property type="entry name" value="Galactose-binding domain-like"/>
    <property type="match status" value="1"/>
</dbReference>